<evidence type="ECO:0008006" key="5">
    <source>
        <dbReference type="Google" id="ProtNLM"/>
    </source>
</evidence>
<evidence type="ECO:0000313" key="3">
    <source>
        <dbReference type="EMBL" id="POM64815.1"/>
    </source>
</evidence>
<accession>A0A2P4XGY8</accession>
<keyword evidence="2" id="KW-0732">Signal</keyword>
<reference evidence="3 4" key="1">
    <citation type="journal article" date="2017" name="Genome Biol. Evol.">
        <title>Phytophthora megakarya and P. palmivora, closely related causal agents of cacao black pod rot, underwent increases in genome sizes and gene numbers by different mechanisms.</title>
        <authorList>
            <person name="Ali S.S."/>
            <person name="Shao J."/>
            <person name="Lary D.J."/>
            <person name="Kronmiller B."/>
            <person name="Shen D."/>
            <person name="Strem M.D."/>
            <person name="Amoako-Attah I."/>
            <person name="Akrofi A.Y."/>
            <person name="Begoude B.A."/>
            <person name="Ten Hoopen G.M."/>
            <person name="Coulibaly K."/>
            <person name="Kebe B.I."/>
            <person name="Melnick R.L."/>
            <person name="Guiltinan M.J."/>
            <person name="Tyler B.M."/>
            <person name="Meinhardt L.W."/>
            <person name="Bailey B.A."/>
        </authorList>
    </citation>
    <scope>NUCLEOTIDE SEQUENCE [LARGE SCALE GENOMIC DNA]</scope>
    <source>
        <strain evidence="4">sbr112.9</strain>
    </source>
</reference>
<evidence type="ECO:0000256" key="1">
    <source>
        <dbReference type="SAM" id="MobiDB-lite"/>
    </source>
</evidence>
<evidence type="ECO:0000256" key="2">
    <source>
        <dbReference type="SAM" id="SignalP"/>
    </source>
</evidence>
<protein>
    <recommendedName>
        <fullName evidence="5">RxLR effector protein</fullName>
    </recommendedName>
</protein>
<proteinExistence type="predicted"/>
<feature type="region of interest" description="Disordered" evidence="1">
    <location>
        <begin position="31"/>
        <end position="53"/>
    </location>
</feature>
<evidence type="ECO:0000313" key="4">
    <source>
        <dbReference type="Proteomes" id="UP000237271"/>
    </source>
</evidence>
<dbReference type="OrthoDB" id="117430at2759"/>
<name>A0A2P4XGY8_9STRA</name>
<dbReference type="EMBL" id="NCKW01011051">
    <property type="protein sequence ID" value="POM64815.1"/>
    <property type="molecule type" value="Genomic_DNA"/>
</dbReference>
<gene>
    <name evidence="3" type="ORF">PHPALM_19611</name>
</gene>
<feature type="chain" id="PRO_5015169920" description="RxLR effector protein" evidence="2">
    <location>
        <begin position="24"/>
        <end position="113"/>
    </location>
</feature>
<comment type="caution">
    <text evidence="3">The sequence shown here is derived from an EMBL/GenBank/DDBJ whole genome shotgun (WGS) entry which is preliminary data.</text>
</comment>
<feature type="compositionally biased region" description="Acidic residues" evidence="1">
    <location>
        <begin position="33"/>
        <end position="50"/>
    </location>
</feature>
<keyword evidence="4" id="KW-1185">Reference proteome</keyword>
<dbReference type="Proteomes" id="UP000237271">
    <property type="component" value="Unassembled WGS sequence"/>
</dbReference>
<sequence length="113" mass="12831">MCMNFVVLAAMITFIAWCNAVSAAQPVNPFAIDNDDANDDDDIDSSDDEERGGKTWAERFANWHRNGVRLEPVVRQAYKYGRIKDLDNSVYCRKWAAYSAYLKGKESQLSIIC</sequence>
<organism evidence="3 4">
    <name type="scientific">Phytophthora palmivora</name>
    <dbReference type="NCBI Taxonomy" id="4796"/>
    <lineage>
        <taxon>Eukaryota</taxon>
        <taxon>Sar</taxon>
        <taxon>Stramenopiles</taxon>
        <taxon>Oomycota</taxon>
        <taxon>Peronosporomycetes</taxon>
        <taxon>Peronosporales</taxon>
        <taxon>Peronosporaceae</taxon>
        <taxon>Phytophthora</taxon>
    </lineage>
</organism>
<feature type="signal peptide" evidence="2">
    <location>
        <begin position="1"/>
        <end position="23"/>
    </location>
</feature>
<dbReference type="AlphaFoldDB" id="A0A2P4XGY8"/>